<dbReference type="PROSITE" id="PS51781">
    <property type="entry name" value="SH3B"/>
    <property type="match status" value="1"/>
</dbReference>
<name>A0ABV0F8G9_9ENTE</name>
<protein>
    <recommendedName>
        <fullName evidence="3">N-acetylmuramoyl-L-alanine amidase</fullName>
        <ecNumber evidence="3">3.5.1.28</ecNumber>
    </recommendedName>
</protein>
<dbReference type="Gene3D" id="3.40.80.10">
    <property type="entry name" value="Peptidoglycan recognition protein-like"/>
    <property type="match status" value="1"/>
</dbReference>
<gene>
    <name evidence="10" type="ORF">BAU18_002852</name>
</gene>
<keyword evidence="6" id="KW-0178">Competence</keyword>
<evidence type="ECO:0000256" key="3">
    <source>
        <dbReference type="ARBA" id="ARBA00011901"/>
    </source>
</evidence>
<dbReference type="Gene3D" id="2.30.30.40">
    <property type="entry name" value="SH3 Domains"/>
    <property type="match status" value="1"/>
</dbReference>
<evidence type="ECO:0000256" key="6">
    <source>
        <dbReference type="ARBA" id="ARBA00023287"/>
    </source>
</evidence>
<dbReference type="InterPro" id="IPR051206">
    <property type="entry name" value="NAMLAA_amidase_2"/>
</dbReference>
<reference evidence="10" key="2">
    <citation type="submission" date="2024-02" db="EMBL/GenBank/DDBJ databases">
        <title>The Genome Sequence of Enterococcus diestrammenae JM9A.</title>
        <authorList>
            <person name="Earl A."/>
            <person name="Manson A."/>
            <person name="Gilmore M."/>
            <person name="Sanders J."/>
            <person name="Shea T."/>
            <person name="Howe W."/>
            <person name="Livny J."/>
            <person name="Cuomo C."/>
            <person name="Neafsey D."/>
            <person name="Birren B."/>
        </authorList>
    </citation>
    <scope>NUCLEOTIDE SEQUENCE</scope>
    <source>
        <strain evidence="10">JM9A</strain>
    </source>
</reference>
<dbReference type="SUPFAM" id="SSF55846">
    <property type="entry name" value="N-acetylmuramoyl-L-alanine amidase-like"/>
    <property type="match status" value="1"/>
</dbReference>
<dbReference type="EC" id="3.5.1.28" evidence="3"/>
<evidence type="ECO:0000256" key="1">
    <source>
        <dbReference type="ARBA" id="ARBA00001561"/>
    </source>
</evidence>
<dbReference type="Pfam" id="PF01510">
    <property type="entry name" value="Amidase_2"/>
    <property type="match status" value="1"/>
</dbReference>
<evidence type="ECO:0000256" key="7">
    <source>
        <dbReference type="ARBA" id="ARBA00023316"/>
    </source>
</evidence>
<evidence type="ECO:0000256" key="5">
    <source>
        <dbReference type="ARBA" id="ARBA00022969"/>
    </source>
</evidence>
<evidence type="ECO:0000313" key="11">
    <source>
        <dbReference type="Proteomes" id="UP001429357"/>
    </source>
</evidence>
<evidence type="ECO:0000259" key="9">
    <source>
        <dbReference type="PROSITE" id="PS51781"/>
    </source>
</evidence>
<dbReference type="PANTHER" id="PTHR30417:SF11">
    <property type="entry name" value="N-ACETYLMURAMOYL-L-ALANINE AMIDASE XLYA"/>
    <property type="match status" value="1"/>
</dbReference>
<keyword evidence="4" id="KW-0378">Hydrolase</keyword>
<evidence type="ECO:0000256" key="4">
    <source>
        <dbReference type="ARBA" id="ARBA00022801"/>
    </source>
</evidence>
<keyword evidence="5" id="KW-0749">Sporulation</keyword>
<dbReference type="EMBL" id="MAEI02000001">
    <property type="protein sequence ID" value="MEO1783233.1"/>
    <property type="molecule type" value="Genomic_DNA"/>
</dbReference>
<evidence type="ECO:0000256" key="8">
    <source>
        <dbReference type="SAM" id="MobiDB-lite"/>
    </source>
</evidence>
<evidence type="ECO:0000313" key="10">
    <source>
        <dbReference type="EMBL" id="MEO1783233.1"/>
    </source>
</evidence>
<keyword evidence="7" id="KW-0961">Cell wall biogenesis/degradation</keyword>
<dbReference type="InterPro" id="IPR036505">
    <property type="entry name" value="Amidase/PGRP_sf"/>
</dbReference>
<organism evidence="10 11">
    <name type="scientific">Enterococcus diestrammenae</name>
    <dbReference type="NCBI Taxonomy" id="1155073"/>
    <lineage>
        <taxon>Bacteria</taxon>
        <taxon>Bacillati</taxon>
        <taxon>Bacillota</taxon>
        <taxon>Bacilli</taxon>
        <taxon>Lactobacillales</taxon>
        <taxon>Enterococcaceae</taxon>
        <taxon>Enterococcus</taxon>
    </lineage>
</organism>
<comment type="caution">
    <text evidence="10">The sequence shown here is derived from an EMBL/GenBank/DDBJ whole genome shotgun (WGS) entry which is preliminary data.</text>
</comment>
<accession>A0ABV0F8G9</accession>
<dbReference type="InterPro" id="IPR003646">
    <property type="entry name" value="SH3-like_bac-type"/>
</dbReference>
<proteinExistence type="inferred from homology"/>
<dbReference type="CDD" id="cd06583">
    <property type="entry name" value="PGRP"/>
    <property type="match status" value="1"/>
</dbReference>
<comment type="similarity">
    <text evidence="2">Belongs to the N-acetylmuramoyl-L-alanine amidase 2 family.</text>
</comment>
<reference evidence="10" key="1">
    <citation type="submission" date="2016-06" db="EMBL/GenBank/DDBJ databases">
        <authorList>
            <person name="Van Tyne D."/>
        </authorList>
    </citation>
    <scope>NUCLEOTIDE SEQUENCE</scope>
    <source>
        <strain evidence="10">JM9A</strain>
    </source>
</reference>
<dbReference type="InterPro" id="IPR002502">
    <property type="entry name" value="Amidase_domain"/>
</dbReference>
<comment type="catalytic activity">
    <reaction evidence="1">
        <text>Hydrolyzes the link between N-acetylmuramoyl residues and L-amino acid residues in certain cell-wall glycopeptides.</text>
        <dbReference type="EC" id="3.5.1.28"/>
    </reaction>
</comment>
<feature type="domain" description="SH3b" evidence="9">
    <location>
        <begin position="273"/>
        <end position="344"/>
    </location>
</feature>
<dbReference type="Proteomes" id="UP001429357">
    <property type="component" value="Unassembled WGS sequence"/>
</dbReference>
<feature type="region of interest" description="Disordered" evidence="8">
    <location>
        <begin position="181"/>
        <end position="202"/>
    </location>
</feature>
<dbReference type="RefSeq" id="WP_161869656.1">
    <property type="nucleotide sequence ID" value="NZ_MAEI02000001.1"/>
</dbReference>
<dbReference type="PANTHER" id="PTHR30417">
    <property type="entry name" value="N-ACETYLMURAMOYL-L-ALANINE AMIDASE AMID"/>
    <property type="match status" value="1"/>
</dbReference>
<evidence type="ECO:0000256" key="2">
    <source>
        <dbReference type="ARBA" id="ARBA00007553"/>
    </source>
</evidence>
<dbReference type="SMART" id="SM00644">
    <property type="entry name" value="Ami_2"/>
    <property type="match status" value="1"/>
</dbReference>
<keyword evidence="11" id="KW-1185">Reference proteome</keyword>
<sequence length="344" mass="37462">MSSKNGVPFRQKLVGAWNYGAKCPYAMDADSATIHETDNDASANNEVSYMIGNTDQVSYHVAIDENEAVQGIPFNRNTWNAGDGGSGHGNRKSISFEICRNYNQSQGTNITGTQLEQYKKAKANAIKVIAQIMLEQGIPANTSTVKSHYDRSGKNCPSKMRNDGQWIAFRDAVIKEYNRLKGGGSSSSGGMKPNPKPLKDGKIGDTVKVYNALYRDSLGAVKSTAKRGKQGKIKRIVGNSKKYLVEDWGWAHPNDIQLVKRASSGSTSKPSNSKTKTVTIDKLNVYTSQSLSSPIVKTASGYRILKKGTKVKVTATANNGQSVHGSKNWSEVDGWGWVPSVYLK</sequence>